<evidence type="ECO:0000313" key="4">
    <source>
        <dbReference type="Proteomes" id="UP000285112"/>
    </source>
</evidence>
<feature type="compositionally biased region" description="Polar residues" evidence="1">
    <location>
        <begin position="34"/>
        <end position="45"/>
    </location>
</feature>
<protein>
    <recommendedName>
        <fullName evidence="5">Lipoprotein</fullName>
    </recommendedName>
</protein>
<evidence type="ECO:0000313" key="3">
    <source>
        <dbReference type="EMBL" id="RJQ89643.1"/>
    </source>
</evidence>
<evidence type="ECO:0000256" key="1">
    <source>
        <dbReference type="SAM" id="MobiDB-lite"/>
    </source>
</evidence>
<sequence>MVSVKGRWPLVVGATLFALAGCAQTDEQQPRVATLQSGSAATPQPGSGRADGAGPQDKPGQVRLRLDMSEQEMQKLQQVWYSCLAEHDPAAVNAQRSGGQGVAVNVEAVSKAASEACALKFPKPPWEQDSGNPTYADNFHKEVKCINDKGAGRGLKIIEGQVGDWTFAEGSTMPEEQSNQIVKDCEREVFGGGR</sequence>
<keyword evidence="2" id="KW-0732">Signal</keyword>
<proteinExistence type="predicted"/>
<dbReference type="AlphaFoldDB" id="A0A419I9S0"/>
<dbReference type="RefSeq" id="WP_120021991.1">
    <property type="nucleotide sequence ID" value="NZ_QZFV01000054.1"/>
</dbReference>
<dbReference type="EMBL" id="QZFV01000054">
    <property type="protein sequence ID" value="RJQ89643.1"/>
    <property type="molecule type" value="Genomic_DNA"/>
</dbReference>
<comment type="caution">
    <text evidence="3">The sequence shown here is derived from an EMBL/GenBank/DDBJ whole genome shotgun (WGS) entry which is preliminary data.</text>
</comment>
<dbReference type="PROSITE" id="PS51257">
    <property type="entry name" value="PROKAR_LIPOPROTEIN"/>
    <property type="match status" value="1"/>
</dbReference>
<feature type="region of interest" description="Disordered" evidence="1">
    <location>
        <begin position="30"/>
        <end position="60"/>
    </location>
</feature>
<reference evidence="3 4" key="1">
    <citation type="submission" date="2018-09" db="EMBL/GenBank/DDBJ databases">
        <title>YIM PH 21725 draft genome.</title>
        <authorList>
            <person name="Miao C."/>
        </authorList>
    </citation>
    <scope>NUCLEOTIDE SEQUENCE [LARGE SCALE GENOMIC DNA]</scope>
    <source>
        <strain evidence="4">YIM PH21725</strain>
    </source>
</reference>
<organism evidence="3 4">
    <name type="scientific">Amycolatopsis panacis</name>
    <dbReference type="NCBI Taxonomy" id="2340917"/>
    <lineage>
        <taxon>Bacteria</taxon>
        <taxon>Bacillati</taxon>
        <taxon>Actinomycetota</taxon>
        <taxon>Actinomycetes</taxon>
        <taxon>Pseudonocardiales</taxon>
        <taxon>Pseudonocardiaceae</taxon>
        <taxon>Amycolatopsis</taxon>
    </lineage>
</organism>
<keyword evidence="4" id="KW-1185">Reference proteome</keyword>
<evidence type="ECO:0000256" key="2">
    <source>
        <dbReference type="SAM" id="SignalP"/>
    </source>
</evidence>
<dbReference type="OrthoDB" id="3297121at2"/>
<name>A0A419I9S0_9PSEU</name>
<evidence type="ECO:0008006" key="5">
    <source>
        <dbReference type="Google" id="ProtNLM"/>
    </source>
</evidence>
<feature type="chain" id="PRO_5038961730" description="Lipoprotein" evidence="2">
    <location>
        <begin position="26"/>
        <end position="194"/>
    </location>
</feature>
<feature type="signal peptide" evidence="2">
    <location>
        <begin position="1"/>
        <end position="25"/>
    </location>
</feature>
<accession>A0A419I9S0</accession>
<gene>
    <name evidence="3" type="ORF">D5S19_04125</name>
</gene>
<dbReference type="Proteomes" id="UP000285112">
    <property type="component" value="Unassembled WGS sequence"/>
</dbReference>